<proteinExistence type="predicted"/>
<keyword evidence="4 8" id="KW-1133">Transmembrane helix</keyword>
<dbReference type="RefSeq" id="XP_020091740.1">
    <property type="nucleotide sequence ID" value="XM_020236151.1"/>
</dbReference>
<dbReference type="PANTHER" id="PTHR24186:SF50">
    <property type="entry name" value="ANKYRIN REPEAT-CONTAINING PROTEIN ITN1-LIKE ISOFORM X1"/>
    <property type="match status" value="1"/>
</dbReference>
<dbReference type="GO" id="GO:0005886">
    <property type="term" value="C:plasma membrane"/>
    <property type="evidence" value="ECO:0007669"/>
    <property type="project" value="TreeGrafter"/>
</dbReference>
<evidence type="ECO:0000256" key="3">
    <source>
        <dbReference type="ARBA" id="ARBA00022737"/>
    </source>
</evidence>
<evidence type="ECO:0000256" key="2">
    <source>
        <dbReference type="ARBA" id="ARBA00022692"/>
    </source>
</evidence>
<evidence type="ECO:0000313" key="15">
    <source>
        <dbReference type="RefSeq" id="XP_020091740.1"/>
    </source>
</evidence>
<dbReference type="SUPFAM" id="SSF48403">
    <property type="entry name" value="Ankyrin repeat"/>
    <property type="match status" value="1"/>
</dbReference>
<evidence type="ECO:0000256" key="8">
    <source>
        <dbReference type="SAM" id="Phobius"/>
    </source>
</evidence>
<reference evidence="13 14" key="2">
    <citation type="submission" date="2025-04" db="UniProtKB">
        <authorList>
            <consortium name="RefSeq"/>
        </authorList>
    </citation>
    <scope>IDENTIFICATION</scope>
    <source>
        <tissue evidence="13 14">Leaf</tissue>
    </source>
</reference>
<dbReference type="STRING" id="4615.A0A199V0A5"/>
<dbReference type="Pfam" id="PF13962">
    <property type="entry name" value="PGG"/>
    <property type="match status" value="1"/>
</dbReference>
<evidence type="ECO:0000256" key="4">
    <source>
        <dbReference type="ARBA" id="ARBA00022989"/>
    </source>
</evidence>
<dbReference type="Proteomes" id="UP000092600">
    <property type="component" value="Unassembled WGS sequence"/>
</dbReference>
<evidence type="ECO:0000259" key="9">
    <source>
        <dbReference type="Pfam" id="PF13962"/>
    </source>
</evidence>
<dbReference type="Pfam" id="PF12796">
    <property type="entry name" value="Ank_2"/>
    <property type="match status" value="4"/>
</dbReference>
<feature type="repeat" description="ANK" evidence="7">
    <location>
        <begin position="327"/>
        <end position="347"/>
    </location>
</feature>
<keyword evidence="2 8" id="KW-0812">Transmembrane</keyword>
<feature type="repeat" description="ANK" evidence="7">
    <location>
        <begin position="76"/>
        <end position="98"/>
    </location>
</feature>
<protein>
    <submittedName>
        <fullName evidence="10 13 14">Protein ACCELERATED CELL DEATH 6</fullName>
    </submittedName>
</protein>
<feature type="transmembrane region" description="Helical" evidence="8">
    <location>
        <begin position="420"/>
        <end position="440"/>
    </location>
</feature>
<evidence type="ECO:0000313" key="12">
    <source>
        <dbReference type="Proteomes" id="UP000515123"/>
    </source>
</evidence>
<dbReference type="Gene3D" id="1.25.40.20">
    <property type="entry name" value="Ankyrin repeat-containing domain"/>
    <property type="match status" value="3"/>
</dbReference>
<feature type="transmembrane region" description="Helical" evidence="8">
    <location>
        <begin position="529"/>
        <end position="555"/>
    </location>
</feature>
<dbReference type="Proteomes" id="UP000515123">
    <property type="component" value="Linkage group 7"/>
</dbReference>
<comment type="subcellular location">
    <subcellularLocation>
        <location evidence="1">Membrane</location>
        <topology evidence="1">Multi-pass membrane protein</topology>
    </subcellularLocation>
</comment>
<keyword evidence="3" id="KW-0677">Repeat</keyword>
<dbReference type="GeneID" id="109712542"/>
<dbReference type="PANTHER" id="PTHR24186">
    <property type="entry name" value="PROTEIN PHOSPHATASE 1 REGULATORY SUBUNIT"/>
    <property type="match status" value="1"/>
</dbReference>
<dbReference type="PROSITE" id="PS50088">
    <property type="entry name" value="ANK_REPEAT"/>
    <property type="match status" value="2"/>
</dbReference>
<dbReference type="InterPro" id="IPR036770">
    <property type="entry name" value="Ankyrin_rpt-contain_sf"/>
</dbReference>
<accession>A0A199V0A5</accession>
<dbReference type="AlphaFoldDB" id="A0A199V0A5"/>
<dbReference type="SMART" id="SM00248">
    <property type="entry name" value="ANK"/>
    <property type="match status" value="10"/>
</dbReference>
<dbReference type="RefSeq" id="XP_020091739.1">
    <property type="nucleotide sequence ID" value="XM_020236150.1"/>
</dbReference>
<dbReference type="InterPro" id="IPR026961">
    <property type="entry name" value="PGG_dom"/>
</dbReference>
<dbReference type="EMBL" id="LSRQ01003888">
    <property type="protein sequence ID" value="OAY70479.1"/>
    <property type="molecule type" value="Genomic_DNA"/>
</dbReference>
<organism evidence="10 11">
    <name type="scientific">Ananas comosus</name>
    <name type="common">Pineapple</name>
    <name type="synonym">Ananas ananas</name>
    <dbReference type="NCBI Taxonomy" id="4615"/>
    <lineage>
        <taxon>Eukaryota</taxon>
        <taxon>Viridiplantae</taxon>
        <taxon>Streptophyta</taxon>
        <taxon>Embryophyta</taxon>
        <taxon>Tracheophyta</taxon>
        <taxon>Spermatophyta</taxon>
        <taxon>Magnoliopsida</taxon>
        <taxon>Liliopsida</taxon>
        <taxon>Poales</taxon>
        <taxon>Bromeliaceae</taxon>
        <taxon>Bromelioideae</taxon>
        <taxon>Ananas</taxon>
    </lineage>
</organism>
<evidence type="ECO:0000313" key="13">
    <source>
        <dbReference type="RefSeq" id="XP_020091738.1"/>
    </source>
</evidence>
<keyword evidence="5 7" id="KW-0040">ANK repeat</keyword>
<dbReference type="InterPro" id="IPR002110">
    <property type="entry name" value="Ankyrin_rpt"/>
</dbReference>
<evidence type="ECO:0000313" key="11">
    <source>
        <dbReference type="Proteomes" id="UP000092600"/>
    </source>
</evidence>
<evidence type="ECO:0000313" key="14">
    <source>
        <dbReference type="RefSeq" id="XP_020091739.1"/>
    </source>
</evidence>
<evidence type="ECO:0000256" key="5">
    <source>
        <dbReference type="ARBA" id="ARBA00023043"/>
    </source>
</evidence>
<keyword evidence="12" id="KW-1185">Reference proteome</keyword>
<evidence type="ECO:0000256" key="6">
    <source>
        <dbReference type="ARBA" id="ARBA00023136"/>
    </source>
</evidence>
<keyword evidence="6 8" id="KW-0472">Membrane</keyword>
<sequence length="560" mass="62601">MASSYHQHMSTELQLAARNGNVESLRSMIHENPKILLSTTVQGQTALHIAARLGHRAFVEEIFKQDESLLRLRNADGDTPLHVAARSGHAELADFLVNYALTWLEVEDDNESPLRAVNARGDTALHEAVIGRNEQIAVRLLNADPSMGHVMNKRKETPLHIASREGLEKVVEKIVAHPWVEEQQVVAETRSPLFQAVLGGHIKIMEMFLDKRTDFLKAVDEYGNNALHYAAQKDNKMMVEMLLWKENSQLAYLSNNNGYFPLHEAALYGCSSAVEEILKYCPDTAEQVDFTGKNAIHIAVQSGKVGTLQCLLRHIEPKEIINKADNDGNTPLHLAAMQGRIQSTLILSNDNSIDPFLLNREGQTARSILESHGIIGTYAIRARKELKKKENEKRNKQHMPPAAASETFQQEVTLRYFEQCINTCSLIAALIATVTFAANFTVPGGFNQDYGTAILEKHLAFKVFVISNTIAMCSSLAVLFCFMWAWMEPAQFTFNQLRWGQRLMLLAFLTMLITSMTAVHLILTHRCRWLSIVVILIGCSTPVVVGLILGLKLLVATMIK</sequence>
<feature type="transmembrane region" description="Helical" evidence="8">
    <location>
        <begin position="503"/>
        <end position="523"/>
    </location>
</feature>
<evidence type="ECO:0000313" key="10">
    <source>
        <dbReference type="EMBL" id="OAY70479.1"/>
    </source>
</evidence>
<dbReference type="RefSeq" id="XP_020091738.1">
    <property type="nucleotide sequence ID" value="XM_020236149.1"/>
</dbReference>
<gene>
    <name evidence="13 14 15" type="primary">LOC109712542</name>
    <name evidence="10" type="ORF">ACMD2_05385</name>
</gene>
<evidence type="ECO:0000256" key="7">
    <source>
        <dbReference type="PROSITE-ProRule" id="PRU00023"/>
    </source>
</evidence>
<name>A0A199V0A5_ANACO</name>
<reference evidence="10 11" key="1">
    <citation type="journal article" date="2016" name="DNA Res.">
        <title>The draft genome of MD-2 pineapple using hybrid error correction of long reads.</title>
        <authorList>
            <person name="Redwan R.M."/>
            <person name="Saidin A."/>
            <person name="Kumar S.V."/>
        </authorList>
    </citation>
    <scope>NUCLEOTIDE SEQUENCE [LARGE SCALE GENOMIC DNA]</scope>
    <source>
        <strain evidence="11">cv. MD2</strain>
        <tissue evidence="10">Leaf</tissue>
    </source>
</reference>
<dbReference type="Gramene" id="Aco014475.1.mrna1">
    <property type="protein sequence ID" value="Aco014475.1.mrna1"/>
    <property type="gene ID" value="Aco014475.1.path1"/>
</dbReference>
<dbReference type="OrthoDB" id="10040922at2759"/>
<feature type="domain" description="PGG" evidence="9">
    <location>
        <begin position="418"/>
        <end position="520"/>
    </location>
</feature>
<dbReference type="PROSITE" id="PS50297">
    <property type="entry name" value="ANK_REP_REGION"/>
    <property type="match status" value="2"/>
</dbReference>
<evidence type="ECO:0000256" key="1">
    <source>
        <dbReference type="ARBA" id="ARBA00004141"/>
    </source>
</evidence>
<feature type="transmembrane region" description="Helical" evidence="8">
    <location>
        <begin position="460"/>
        <end position="482"/>
    </location>
</feature>